<evidence type="ECO:0000313" key="2">
    <source>
        <dbReference type="EMBL" id="EDW60647.1"/>
    </source>
</evidence>
<dbReference type="Proteomes" id="UP000008792">
    <property type="component" value="Unassembled WGS sequence"/>
</dbReference>
<dbReference type="HOGENOM" id="CLU_146248_0_0_1"/>
<gene>
    <name evidence="2" type="primary">Dvir\GJ21596</name>
    <name evidence="2" type="ORF">Dvir_GJ21596</name>
</gene>
<feature type="compositionally biased region" description="Polar residues" evidence="1">
    <location>
        <begin position="1"/>
        <end position="12"/>
    </location>
</feature>
<proteinExistence type="predicted"/>
<evidence type="ECO:0000313" key="3">
    <source>
        <dbReference type="Proteomes" id="UP000008792"/>
    </source>
</evidence>
<dbReference type="PhylomeDB" id="B4LK58"/>
<dbReference type="eggNOG" id="ENOG502SBUC">
    <property type="taxonomic scope" value="Eukaryota"/>
</dbReference>
<name>B4LK58_DROVI</name>
<keyword evidence="3" id="KW-1185">Reference proteome</keyword>
<feature type="region of interest" description="Disordered" evidence="1">
    <location>
        <begin position="1"/>
        <end position="38"/>
    </location>
</feature>
<accession>B4LK58</accession>
<feature type="compositionally biased region" description="Acidic residues" evidence="1">
    <location>
        <begin position="129"/>
        <end position="138"/>
    </location>
</feature>
<feature type="region of interest" description="Disordered" evidence="1">
    <location>
        <begin position="121"/>
        <end position="150"/>
    </location>
</feature>
<protein>
    <submittedName>
        <fullName evidence="2">Uncharacterized protein</fullName>
    </submittedName>
</protein>
<dbReference type="AlphaFoldDB" id="B4LK58"/>
<reference evidence="2 3" key="1">
    <citation type="journal article" date="2007" name="Nature">
        <title>Evolution of genes and genomes on the Drosophila phylogeny.</title>
        <authorList>
            <consortium name="Drosophila 12 Genomes Consortium"/>
            <person name="Clark A.G."/>
            <person name="Eisen M.B."/>
            <person name="Smith D.R."/>
            <person name="Bergman C.M."/>
            <person name="Oliver B."/>
            <person name="Markow T.A."/>
            <person name="Kaufman T.C."/>
            <person name="Kellis M."/>
            <person name="Gelbart W."/>
            <person name="Iyer V.N."/>
            <person name="Pollard D.A."/>
            <person name="Sackton T.B."/>
            <person name="Larracuente A.M."/>
            <person name="Singh N.D."/>
            <person name="Abad J.P."/>
            <person name="Abt D.N."/>
            <person name="Adryan B."/>
            <person name="Aguade M."/>
            <person name="Akashi H."/>
            <person name="Anderson W.W."/>
            <person name="Aquadro C.F."/>
            <person name="Ardell D.H."/>
            <person name="Arguello R."/>
            <person name="Artieri C.G."/>
            <person name="Barbash D.A."/>
            <person name="Barker D."/>
            <person name="Barsanti P."/>
            <person name="Batterham P."/>
            <person name="Batzoglou S."/>
            <person name="Begun D."/>
            <person name="Bhutkar A."/>
            <person name="Blanco E."/>
            <person name="Bosak S.A."/>
            <person name="Bradley R.K."/>
            <person name="Brand A.D."/>
            <person name="Brent M.R."/>
            <person name="Brooks A.N."/>
            <person name="Brown R.H."/>
            <person name="Butlin R.K."/>
            <person name="Caggese C."/>
            <person name="Calvi B.R."/>
            <person name="Bernardo de Carvalho A."/>
            <person name="Caspi A."/>
            <person name="Castrezana S."/>
            <person name="Celniker S.E."/>
            <person name="Chang J.L."/>
            <person name="Chapple C."/>
            <person name="Chatterji S."/>
            <person name="Chinwalla A."/>
            <person name="Civetta A."/>
            <person name="Clifton S.W."/>
            <person name="Comeron J.M."/>
            <person name="Costello J.C."/>
            <person name="Coyne J.A."/>
            <person name="Daub J."/>
            <person name="David R.G."/>
            <person name="Delcher A.L."/>
            <person name="Delehaunty K."/>
            <person name="Do C.B."/>
            <person name="Ebling H."/>
            <person name="Edwards K."/>
            <person name="Eickbush T."/>
            <person name="Evans J.D."/>
            <person name="Filipski A."/>
            <person name="Findeiss S."/>
            <person name="Freyhult E."/>
            <person name="Fulton L."/>
            <person name="Fulton R."/>
            <person name="Garcia A.C."/>
            <person name="Gardiner A."/>
            <person name="Garfield D.A."/>
            <person name="Garvin B.E."/>
            <person name="Gibson G."/>
            <person name="Gilbert D."/>
            <person name="Gnerre S."/>
            <person name="Godfrey J."/>
            <person name="Good R."/>
            <person name="Gotea V."/>
            <person name="Gravely B."/>
            <person name="Greenberg A.J."/>
            <person name="Griffiths-Jones S."/>
            <person name="Gross S."/>
            <person name="Guigo R."/>
            <person name="Gustafson E.A."/>
            <person name="Haerty W."/>
            <person name="Hahn M.W."/>
            <person name="Halligan D.L."/>
            <person name="Halpern A.L."/>
            <person name="Halter G.M."/>
            <person name="Han M.V."/>
            <person name="Heger A."/>
            <person name="Hillier L."/>
            <person name="Hinrichs A.S."/>
            <person name="Holmes I."/>
            <person name="Hoskins R.A."/>
            <person name="Hubisz M.J."/>
            <person name="Hultmark D."/>
            <person name="Huntley M.A."/>
            <person name="Jaffe D.B."/>
            <person name="Jagadeeshan S."/>
            <person name="Jeck W.R."/>
            <person name="Johnson J."/>
            <person name="Jones C.D."/>
            <person name="Jordan W.C."/>
            <person name="Karpen G.H."/>
            <person name="Kataoka E."/>
            <person name="Keightley P.D."/>
            <person name="Kheradpour P."/>
            <person name="Kirkness E.F."/>
            <person name="Koerich L.B."/>
            <person name="Kristiansen K."/>
            <person name="Kudrna D."/>
            <person name="Kulathinal R.J."/>
            <person name="Kumar S."/>
            <person name="Kwok R."/>
            <person name="Lander E."/>
            <person name="Langley C.H."/>
            <person name="Lapoint R."/>
            <person name="Lazzaro B.P."/>
            <person name="Lee S.J."/>
            <person name="Levesque L."/>
            <person name="Li R."/>
            <person name="Lin C.F."/>
            <person name="Lin M.F."/>
            <person name="Lindblad-Toh K."/>
            <person name="Llopart A."/>
            <person name="Long M."/>
            <person name="Low L."/>
            <person name="Lozovsky E."/>
            <person name="Lu J."/>
            <person name="Luo M."/>
            <person name="Machado C.A."/>
            <person name="Makalowski W."/>
            <person name="Marzo M."/>
            <person name="Matsuda M."/>
            <person name="Matzkin L."/>
            <person name="McAllister B."/>
            <person name="McBride C.S."/>
            <person name="McKernan B."/>
            <person name="McKernan K."/>
            <person name="Mendez-Lago M."/>
            <person name="Minx P."/>
            <person name="Mollenhauer M.U."/>
            <person name="Montooth K."/>
            <person name="Mount S.M."/>
            <person name="Mu X."/>
            <person name="Myers E."/>
            <person name="Negre B."/>
            <person name="Newfeld S."/>
            <person name="Nielsen R."/>
            <person name="Noor M.A."/>
            <person name="O'Grady P."/>
            <person name="Pachter L."/>
            <person name="Papaceit M."/>
            <person name="Parisi M.J."/>
            <person name="Parisi M."/>
            <person name="Parts L."/>
            <person name="Pedersen J.S."/>
            <person name="Pesole G."/>
            <person name="Phillippy A.M."/>
            <person name="Ponting C.P."/>
            <person name="Pop M."/>
            <person name="Porcelli D."/>
            <person name="Powell J.R."/>
            <person name="Prohaska S."/>
            <person name="Pruitt K."/>
            <person name="Puig M."/>
            <person name="Quesneville H."/>
            <person name="Ram K.R."/>
            <person name="Rand D."/>
            <person name="Rasmussen M.D."/>
            <person name="Reed L.K."/>
            <person name="Reenan R."/>
            <person name="Reily A."/>
            <person name="Remington K.A."/>
            <person name="Rieger T.T."/>
            <person name="Ritchie M.G."/>
            <person name="Robin C."/>
            <person name="Rogers Y.H."/>
            <person name="Rohde C."/>
            <person name="Rozas J."/>
            <person name="Rubenfield M.J."/>
            <person name="Ruiz A."/>
            <person name="Russo S."/>
            <person name="Salzberg S.L."/>
            <person name="Sanchez-Gracia A."/>
            <person name="Saranga D.J."/>
            <person name="Sato H."/>
            <person name="Schaeffer S.W."/>
            <person name="Schatz M.C."/>
            <person name="Schlenke T."/>
            <person name="Schwartz R."/>
            <person name="Segarra C."/>
            <person name="Singh R.S."/>
            <person name="Sirot L."/>
            <person name="Sirota M."/>
            <person name="Sisneros N.B."/>
            <person name="Smith C.D."/>
            <person name="Smith T.F."/>
            <person name="Spieth J."/>
            <person name="Stage D.E."/>
            <person name="Stark A."/>
            <person name="Stephan W."/>
            <person name="Strausberg R.L."/>
            <person name="Strempel S."/>
            <person name="Sturgill D."/>
            <person name="Sutton G."/>
            <person name="Sutton G.G."/>
            <person name="Tao W."/>
            <person name="Teichmann S."/>
            <person name="Tobari Y.N."/>
            <person name="Tomimura Y."/>
            <person name="Tsolas J.M."/>
            <person name="Valente V.L."/>
            <person name="Venter E."/>
            <person name="Venter J.C."/>
            <person name="Vicario S."/>
            <person name="Vieira F.G."/>
            <person name="Vilella A.J."/>
            <person name="Villasante A."/>
            <person name="Walenz B."/>
            <person name="Wang J."/>
            <person name="Wasserman M."/>
            <person name="Watts T."/>
            <person name="Wilson D."/>
            <person name="Wilson R.K."/>
            <person name="Wing R.A."/>
            <person name="Wolfner M.F."/>
            <person name="Wong A."/>
            <person name="Wong G.K."/>
            <person name="Wu C.I."/>
            <person name="Wu G."/>
            <person name="Yamamoto D."/>
            <person name="Yang H.P."/>
            <person name="Yang S.P."/>
            <person name="Yorke J.A."/>
            <person name="Yoshida K."/>
            <person name="Zdobnov E."/>
            <person name="Zhang P."/>
            <person name="Zhang Y."/>
            <person name="Zimin A.V."/>
            <person name="Baldwin J."/>
            <person name="Abdouelleil A."/>
            <person name="Abdulkadir J."/>
            <person name="Abebe A."/>
            <person name="Abera B."/>
            <person name="Abreu J."/>
            <person name="Acer S.C."/>
            <person name="Aftuck L."/>
            <person name="Alexander A."/>
            <person name="An P."/>
            <person name="Anderson E."/>
            <person name="Anderson S."/>
            <person name="Arachi H."/>
            <person name="Azer M."/>
            <person name="Bachantsang P."/>
            <person name="Barry A."/>
            <person name="Bayul T."/>
            <person name="Berlin A."/>
            <person name="Bessette D."/>
            <person name="Bloom T."/>
            <person name="Blye J."/>
            <person name="Boguslavskiy L."/>
            <person name="Bonnet C."/>
            <person name="Boukhgalter B."/>
            <person name="Bourzgui I."/>
            <person name="Brown A."/>
            <person name="Cahill P."/>
            <person name="Channer S."/>
            <person name="Cheshatsang Y."/>
            <person name="Chuda L."/>
            <person name="Citroen M."/>
            <person name="Collymore A."/>
            <person name="Cooke P."/>
            <person name="Costello M."/>
            <person name="D'Aco K."/>
            <person name="Daza R."/>
            <person name="De Haan G."/>
            <person name="DeGray S."/>
            <person name="DeMaso C."/>
            <person name="Dhargay N."/>
            <person name="Dooley K."/>
            <person name="Dooley E."/>
            <person name="Doricent M."/>
            <person name="Dorje P."/>
            <person name="Dorjee K."/>
            <person name="Dupes A."/>
            <person name="Elong R."/>
            <person name="Falk J."/>
            <person name="Farina A."/>
            <person name="Faro S."/>
            <person name="Ferguson D."/>
            <person name="Fisher S."/>
            <person name="Foley C.D."/>
            <person name="Franke A."/>
            <person name="Friedrich D."/>
            <person name="Gadbois L."/>
            <person name="Gearin G."/>
            <person name="Gearin C.R."/>
            <person name="Giannoukos G."/>
            <person name="Goode T."/>
            <person name="Graham J."/>
            <person name="Grandbois E."/>
            <person name="Grewal S."/>
            <person name="Gyaltsen K."/>
            <person name="Hafez N."/>
            <person name="Hagos B."/>
            <person name="Hall J."/>
            <person name="Henson C."/>
            <person name="Hollinger A."/>
            <person name="Honan T."/>
            <person name="Huard M.D."/>
            <person name="Hughes L."/>
            <person name="Hurhula B."/>
            <person name="Husby M.E."/>
            <person name="Kamat A."/>
            <person name="Kanga B."/>
            <person name="Kashin S."/>
            <person name="Khazanovich D."/>
            <person name="Kisner P."/>
            <person name="Lance K."/>
            <person name="Lara M."/>
            <person name="Lee W."/>
            <person name="Lennon N."/>
            <person name="Letendre F."/>
            <person name="LeVine R."/>
            <person name="Lipovsky A."/>
            <person name="Liu X."/>
            <person name="Liu J."/>
            <person name="Liu S."/>
            <person name="Lokyitsang T."/>
            <person name="Lokyitsang Y."/>
            <person name="Lubonja R."/>
            <person name="Lui A."/>
            <person name="MacDonald P."/>
            <person name="Magnisalis V."/>
            <person name="Maru K."/>
            <person name="Matthews C."/>
            <person name="McCusker W."/>
            <person name="McDonough S."/>
            <person name="Mehta T."/>
            <person name="Meldrim J."/>
            <person name="Meneus L."/>
            <person name="Mihai O."/>
            <person name="Mihalev A."/>
            <person name="Mihova T."/>
            <person name="Mittelman R."/>
            <person name="Mlenga V."/>
            <person name="Montmayeur A."/>
            <person name="Mulrain L."/>
            <person name="Navidi A."/>
            <person name="Naylor J."/>
            <person name="Negash T."/>
            <person name="Nguyen T."/>
            <person name="Nguyen N."/>
            <person name="Nicol R."/>
            <person name="Norbu C."/>
            <person name="Norbu N."/>
            <person name="Novod N."/>
            <person name="O'Neill B."/>
            <person name="Osman S."/>
            <person name="Markiewicz E."/>
            <person name="Oyono O.L."/>
            <person name="Patti C."/>
            <person name="Phunkhang P."/>
            <person name="Pierre F."/>
            <person name="Priest M."/>
            <person name="Raghuraman S."/>
            <person name="Rege F."/>
            <person name="Reyes R."/>
            <person name="Rise C."/>
            <person name="Rogov P."/>
            <person name="Ross K."/>
            <person name="Ryan E."/>
            <person name="Settipalli S."/>
            <person name="Shea T."/>
            <person name="Sherpa N."/>
            <person name="Shi L."/>
            <person name="Shih D."/>
            <person name="Sparrow T."/>
            <person name="Spaulding J."/>
            <person name="Stalker J."/>
            <person name="Stange-Thomann N."/>
            <person name="Stavropoulos S."/>
            <person name="Stone C."/>
            <person name="Strader C."/>
            <person name="Tesfaye S."/>
            <person name="Thomson T."/>
            <person name="Thoulutsang Y."/>
            <person name="Thoulutsang D."/>
            <person name="Topham K."/>
            <person name="Topping I."/>
            <person name="Tsamla T."/>
            <person name="Vassiliev H."/>
            <person name="Vo A."/>
            <person name="Wangchuk T."/>
            <person name="Wangdi T."/>
            <person name="Weiand M."/>
            <person name="Wilkinson J."/>
            <person name="Wilson A."/>
            <person name="Yadav S."/>
            <person name="Young G."/>
            <person name="Yu Q."/>
            <person name="Zembek L."/>
            <person name="Zhong D."/>
            <person name="Zimmer A."/>
            <person name="Zwirko Z."/>
            <person name="Jaffe D.B."/>
            <person name="Alvarez P."/>
            <person name="Brockman W."/>
            <person name="Butler J."/>
            <person name="Chin C."/>
            <person name="Gnerre S."/>
            <person name="Grabherr M."/>
            <person name="Kleber M."/>
            <person name="Mauceli E."/>
            <person name="MacCallum I."/>
        </authorList>
    </citation>
    <scope>NUCLEOTIDE SEQUENCE [LARGE SCALE GENOMIC DNA]</scope>
    <source>
        <strain evidence="3">Tucson 15010-1051.87</strain>
    </source>
</reference>
<evidence type="ECO:0000256" key="1">
    <source>
        <dbReference type="SAM" id="MobiDB-lite"/>
    </source>
</evidence>
<dbReference type="OrthoDB" id="6344011at2759"/>
<dbReference type="EMBL" id="CH940648">
    <property type="protein sequence ID" value="EDW60647.1"/>
    <property type="molecule type" value="Genomic_DNA"/>
</dbReference>
<organism evidence="2 3">
    <name type="scientific">Drosophila virilis</name>
    <name type="common">Fruit fly</name>
    <dbReference type="NCBI Taxonomy" id="7244"/>
    <lineage>
        <taxon>Eukaryota</taxon>
        <taxon>Metazoa</taxon>
        <taxon>Ecdysozoa</taxon>
        <taxon>Arthropoda</taxon>
        <taxon>Hexapoda</taxon>
        <taxon>Insecta</taxon>
        <taxon>Pterygota</taxon>
        <taxon>Neoptera</taxon>
        <taxon>Endopterygota</taxon>
        <taxon>Diptera</taxon>
        <taxon>Brachycera</taxon>
        <taxon>Muscomorpha</taxon>
        <taxon>Ephydroidea</taxon>
        <taxon>Drosophilidae</taxon>
        <taxon>Drosophila</taxon>
    </lineage>
</organism>
<feature type="compositionally biased region" description="Low complexity" evidence="1">
    <location>
        <begin position="139"/>
        <end position="150"/>
    </location>
</feature>
<feature type="region of interest" description="Disordered" evidence="1">
    <location>
        <begin position="49"/>
        <end position="68"/>
    </location>
</feature>
<dbReference type="OMA" id="MASNKEY"/>
<sequence length="150" mass="16802">MGCSNSKSTTAIDETKPGPAPTTDSAKAKSNKMDALPKQEYPASEAFTIPLDDENNTTAVPLNDTLRQPPKRLQQLMQQAAETEPLTLEELEEKQQRAEQRRQELMQQKLEGIQKNTEKLLMRGHGEQSDDTVEDALEAAEQQQQESTQH</sequence>
<dbReference type="STRING" id="7244.B4LK58"/>
<dbReference type="InParanoid" id="B4LK58"/>